<evidence type="ECO:0000256" key="3">
    <source>
        <dbReference type="ARBA" id="ARBA00022692"/>
    </source>
</evidence>
<dbReference type="EMBL" id="MU865914">
    <property type="protein sequence ID" value="KAK4455396.1"/>
    <property type="molecule type" value="Genomic_DNA"/>
</dbReference>
<dbReference type="Pfam" id="PF11807">
    <property type="entry name" value="UstYa"/>
    <property type="match status" value="1"/>
</dbReference>
<dbReference type="InterPro" id="IPR021765">
    <property type="entry name" value="UstYa-like"/>
</dbReference>
<comment type="subcellular location">
    <subcellularLocation>
        <location evidence="1">Membrane</location>
        <topology evidence="1">Single-pass membrane protein</topology>
    </subcellularLocation>
</comment>
<proteinExistence type="inferred from homology"/>
<dbReference type="GO" id="GO:0043386">
    <property type="term" value="P:mycotoxin biosynthetic process"/>
    <property type="evidence" value="ECO:0007669"/>
    <property type="project" value="InterPro"/>
</dbReference>
<evidence type="ECO:0000256" key="10">
    <source>
        <dbReference type="SAM" id="Phobius"/>
    </source>
</evidence>
<evidence type="ECO:0000256" key="9">
    <source>
        <dbReference type="SAM" id="MobiDB-lite"/>
    </source>
</evidence>
<feature type="transmembrane region" description="Helical" evidence="10">
    <location>
        <begin position="50"/>
        <end position="70"/>
    </location>
</feature>
<reference evidence="11" key="2">
    <citation type="submission" date="2023-05" db="EMBL/GenBank/DDBJ databases">
        <authorList>
            <consortium name="Lawrence Berkeley National Laboratory"/>
            <person name="Steindorff A."/>
            <person name="Hensen N."/>
            <person name="Bonometti L."/>
            <person name="Westerberg I."/>
            <person name="Brannstrom I.O."/>
            <person name="Guillou S."/>
            <person name="Cros-Aarteil S."/>
            <person name="Calhoun S."/>
            <person name="Haridas S."/>
            <person name="Kuo A."/>
            <person name="Mondo S."/>
            <person name="Pangilinan J."/>
            <person name="Riley R."/>
            <person name="Labutti K."/>
            <person name="Andreopoulos B."/>
            <person name="Lipzen A."/>
            <person name="Chen C."/>
            <person name="Yanf M."/>
            <person name="Daum C."/>
            <person name="Ng V."/>
            <person name="Clum A."/>
            <person name="Ohm R."/>
            <person name="Martin F."/>
            <person name="Silar P."/>
            <person name="Natvig D."/>
            <person name="Lalanne C."/>
            <person name="Gautier V."/>
            <person name="Ament-Velasquez S.L."/>
            <person name="Kruys A."/>
            <person name="Hutchinson M.I."/>
            <person name="Powell A.J."/>
            <person name="Barry K."/>
            <person name="Miller A.N."/>
            <person name="Grigoriev I.V."/>
            <person name="Debuchy R."/>
            <person name="Gladieux P."/>
            <person name="Thoren M.H."/>
            <person name="Johannesson H."/>
        </authorList>
    </citation>
    <scope>NUCLEOTIDE SEQUENCE</scope>
    <source>
        <strain evidence="11">PSN243</strain>
    </source>
</reference>
<evidence type="ECO:0000313" key="11">
    <source>
        <dbReference type="EMBL" id="KAK4455396.1"/>
    </source>
</evidence>
<evidence type="ECO:0000256" key="7">
    <source>
        <dbReference type="ARBA" id="ARBA00023180"/>
    </source>
</evidence>
<dbReference type="PANTHER" id="PTHR33365">
    <property type="entry name" value="YALI0B05434P"/>
    <property type="match status" value="1"/>
</dbReference>
<feature type="compositionally biased region" description="Polar residues" evidence="9">
    <location>
        <begin position="1"/>
        <end position="12"/>
    </location>
</feature>
<keyword evidence="3 10" id="KW-0812">Transmembrane</keyword>
<evidence type="ECO:0000256" key="8">
    <source>
        <dbReference type="ARBA" id="ARBA00035112"/>
    </source>
</evidence>
<gene>
    <name evidence="11" type="ORF">QBC34DRAFT_460333</name>
</gene>
<evidence type="ECO:0000256" key="4">
    <source>
        <dbReference type="ARBA" id="ARBA00022989"/>
    </source>
</evidence>
<keyword evidence="6 10" id="KW-0472">Membrane</keyword>
<feature type="region of interest" description="Disordered" evidence="9">
    <location>
        <begin position="1"/>
        <end position="40"/>
    </location>
</feature>
<keyword evidence="4 10" id="KW-1133">Transmembrane helix</keyword>
<dbReference type="GO" id="GO:0016020">
    <property type="term" value="C:membrane"/>
    <property type="evidence" value="ECO:0007669"/>
    <property type="project" value="UniProtKB-SubCell"/>
</dbReference>
<protein>
    <recommendedName>
        <fullName evidence="13">DUF3328 domain-containing protein</fullName>
    </recommendedName>
</protein>
<comment type="caution">
    <text evidence="11">The sequence shown here is derived from an EMBL/GenBank/DDBJ whole genome shotgun (WGS) entry which is preliminary data.</text>
</comment>
<sequence>MFGAVKSNNTSGAIKGEGELEEEERQSFLPHARNRVGGDGRPGQNRDFSWIWKLSTLLFATLLLLDFFLLRGGRHGANTYETGFSTDIEPATASIRIRKMRFYGGVIVNETNQFHLVLDPKGPRYTGHPSRELDAAWDQLVGGYVALTKEEAGRVQGEVSEDGGHYFVVPHVRHSLHCVNYLRKVAYDKWYPSVHEMHDTIPDFYTHVDHCVETLRETIQCNGDLTPVPHVWSEKKQMYLADTMLEHTCRDFGALLEWQDARERAWKTGEIS</sequence>
<comment type="similarity">
    <text evidence="8">Belongs to the ustYa family.</text>
</comment>
<evidence type="ECO:0000256" key="6">
    <source>
        <dbReference type="ARBA" id="ARBA00023136"/>
    </source>
</evidence>
<dbReference type="AlphaFoldDB" id="A0AAV9H3S4"/>
<comment type="pathway">
    <text evidence="2">Mycotoxin biosynthesis.</text>
</comment>
<evidence type="ECO:0000256" key="5">
    <source>
        <dbReference type="ARBA" id="ARBA00023026"/>
    </source>
</evidence>
<accession>A0AAV9H3S4</accession>
<dbReference type="Proteomes" id="UP001321760">
    <property type="component" value="Unassembled WGS sequence"/>
</dbReference>
<keyword evidence="7" id="KW-0325">Glycoprotein</keyword>
<evidence type="ECO:0000256" key="1">
    <source>
        <dbReference type="ARBA" id="ARBA00004167"/>
    </source>
</evidence>
<dbReference type="PANTHER" id="PTHR33365:SF4">
    <property type="entry name" value="CYCLOCHLOROTINE BIOSYNTHESIS PROTEIN O"/>
    <property type="match status" value="1"/>
</dbReference>
<reference evidence="11" key="1">
    <citation type="journal article" date="2023" name="Mol. Phylogenet. Evol.">
        <title>Genome-scale phylogeny and comparative genomics of the fungal order Sordariales.</title>
        <authorList>
            <person name="Hensen N."/>
            <person name="Bonometti L."/>
            <person name="Westerberg I."/>
            <person name="Brannstrom I.O."/>
            <person name="Guillou S."/>
            <person name="Cros-Aarteil S."/>
            <person name="Calhoun S."/>
            <person name="Haridas S."/>
            <person name="Kuo A."/>
            <person name="Mondo S."/>
            <person name="Pangilinan J."/>
            <person name="Riley R."/>
            <person name="LaButti K."/>
            <person name="Andreopoulos B."/>
            <person name="Lipzen A."/>
            <person name="Chen C."/>
            <person name="Yan M."/>
            <person name="Daum C."/>
            <person name="Ng V."/>
            <person name="Clum A."/>
            <person name="Steindorff A."/>
            <person name="Ohm R.A."/>
            <person name="Martin F."/>
            <person name="Silar P."/>
            <person name="Natvig D.O."/>
            <person name="Lalanne C."/>
            <person name="Gautier V."/>
            <person name="Ament-Velasquez S.L."/>
            <person name="Kruys A."/>
            <person name="Hutchinson M.I."/>
            <person name="Powell A.J."/>
            <person name="Barry K."/>
            <person name="Miller A.N."/>
            <person name="Grigoriev I.V."/>
            <person name="Debuchy R."/>
            <person name="Gladieux P."/>
            <person name="Hiltunen Thoren M."/>
            <person name="Johannesson H."/>
        </authorList>
    </citation>
    <scope>NUCLEOTIDE SEQUENCE</scope>
    <source>
        <strain evidence="11">PSN243</strain>
    </source>
</reference>
<organism evidence="11 12">
    <name type="scientific">Podospora aff. communis PSN243</name>
    <dbReference type="NCBI Taxonomy" id="3040156"/>
    <lineage>
        <taxon>Eukaryota</taxon>
        <taxon>Fungi</taxon>
        <taxon>Dikarya</taxon>
        <taxon>Ascomycota</taxon>
        <taxon>Pezizomycotina</taxon>
        <taxon>Sordariomycetes</taxon>
        <taxon>Sordariomycetidae</taxon>
        <taxon>Sordariales</taxon>
        <taxon>Podosporaceae</taxon>
        <taxon>Podospora</taxon>
    </lineage>
</organism>
<name>A0AAV9H3S4_9PEZI</name>
<keyword evidence="5" id="KW-0843">Virulence</keyword>
<evidence type="ECO:0000256" key="2">
    <source>
        <dbReference type="ARBA" id="ARBA00004685"/>
    </source>
</evidence>
<evidence type="ECO:0000313" key="12">
    <source>
        <dbReference type="Proteomes" id="UP001321760"/>
    </source>
</evidence>
<keyword evidence="12" id="KW-1185">Reference proteome</keyword>
<evidence type="ECO:0008006" key="13">
    <source>
        <dbReference type="Google" id="ProtNLM"/>
    </source>
</evidence>